<protein>
    <submittedName>
        <fullName evidence="1">Uncharacterized protein</fullName>
    </submittedName>
</protein>
<gene>
    <name evidence="1" type="ORF">ALC60_10003</name>
</gene>
<dbReference type="Proteomes" id="UP000075809">
    <property type="component" value="Unassembled WGS sequence"/>
</dbReference>
<evidence type="ECO:0000313" key="2">
    <source>
        <dbReference type="Proteomes" id="UP000075809"/>
    </source>
</evidence>
<dbReference type="AlphaFoldDB" id="A0A151WSN7"/>
<proteinExistence type="predicted"/>
<sequence length="292" mass="33123">FFATVSIESQETASVSDEVRSMQRSITNLLALHDTEHHCIYALCAHALSAISTEKLLEKMNKIATSNFSVRNKTENLKFQKKLKGIHFSTPDQRDARKEEGDRTRDMVYACDYASPWWETTTTISIDGGDTLDLRFSRSRRNLTACTLIVTSSLLENDTGELYREERGDASSRRGNGGVLRNAKLRALKAKDVYHGCFIRIINSGNFYDHFQPIRNSRSSVDRYEHLLSTIRRGGRAELARAEPSDTELRVQRGEPLCESSLRRPGIWILLLIGRDLTSLRDLLVGVERSIN</sequence>
<keyword evidence="2" id="KW-1185">Reference proteome</keyword>
<accession>A0A151WSN7</accession>
<organism evidence="1 2">
    <name type="scientific">Mycetomoellerius zeteki</name>
    <dbReference type="NCBI Taxonomy" id="64791"/>
    <lineage>
        <taxon>Eukaryota</taxon>
        <taxon>Metazoa</taxon>
        <taxon>Ecdysozoa</taxon>
        <taxon>Arthropoda</taxon>
        <taxon>Hexapoda</taxon>
        <taxon>Insecta</taxon>
        <taxon>Pterygota</taxon>
        <taxon>Neoptera</taxon>
        <taxon>Endopterygota</taxon>
        <taxon>Hymenoptera</taxon>
        <taxon>Apocrita</taxon>
        <taxon>Aculeata</taxon>
        <taxon>Formicoidea</taxon>
        <taxon>Formicidae</taxon>
        <taxon>Myrmicinae</taxon>
        <taxon>Mycetomoellerius</taxon>
    </lineage>
</organism>
<evidence type="ECO:0000313" key="1">
    <source>
        <dbReference type="EMBL" id="KYQ50864.1"/>
    </source>
</evidence>
<dbReference type="EMBL" id="KQ982769">
    <property type="protein sequence ID" value="KYQ50864.1"/>
    <property type="molecule type" value="Genomic_DNA"/>
</dbReference>
<reference evidence="1 2" key="1">
    <citation type="submission" date="2015-09" db="EMBL/GenBank/DDBJ databases">
        <title>Trachymyrmex zeteki WGS genome.</title>
        <authorList>
            <person name="Nygaard S."/>
            <person name="Hu H."/>
            <person name="Boomsma J."/>
            <person name="Zhang G."/>
        </authorList>
    </citation>
    <scope>NUCLEOTIDE SEQUENCE [LARGE SCALE GENOMIC DNA]</scope>
    <source>
        <strain evidence="1">Tzet28-1</strain>
        <tissue evidence="1">Whole body</tissue>
    </source>
</reference>
<feature type="non-terminal residue" evidence="1">
    <location>
        <position position="1"/>
    </location>
</feature>
<name>A0A151WSN7_9HYME</name>